<dbReference type="PANTHER" id="PTHR45527:SF1">
    <property type="entry name" value="FATTY ACID SYNTHASE"/>
    <property type="match status" value="1"/>
</dbReference>
<dbReference type="Pfam" id="PF13193">
    <property type="entry name" value="AMP-binding_C"/>
    <property type="match status" value="1"/>
</dbReference>
<reference evidence="4" key="1">
    <citation type="submission" date="2021-07" db="EMBL/GenBank/DDBJ databases">
        <title>Characterization of violacein-producing bacteria and related species.</title>
        <authorList>
            <person name="Wilson H.S."/>
            <person name="De Leon M.E."/>
        </authorList>
    </citation>
    <scope>NUCLEOTIDE SEQUENCE</scope>
    <source>
        <strain evidence="4">HSC-15S17</strain>
    </source>
</reference>
<dbReference type="GO" id="GO:0044550">
    <property type="term" value="P:secondary metabolite biosynthetic process"/>
    <property type="evidence" value="ECO:0007669"/>
    <property type="project" value="TreeGrafter"/>
</dbReference>
<feature type="non-terminal residue" evidence="4">
    <location>
        <position position="1"/>
    </location>
</feature>
<dbReference type="GO" id="GO:0031177">
    <property type="term" value="F:phosphopantetheine binding"/>
    <property type="evidence" value="ECO:0007669"/>
    <property type="project" value="TreeGrafter"/>
</dbReference>
<evidence type="ECO:0000259" key="3">
    <source>
        <dbReference type="Pfam" id="PF13193"/>
    </source>
</evidence>
<dbReference type="Proteomes" id="UP001155901">
    <property type="component" value="Unassembled WGS sequence"/>
</dbReference>
<proteinExistence type="predicted"/>
<name>A0AA41HGQ6_9BURK</name>
<dbReference type="PANTHER" id="PTHR45527">
    <property type="entry name" value="NONRIBOSOMAL PEPTIDE SYNTHETASE"/>
    <property type="match status" value="1"/>
</dbReference>
<keyword evidence="1" id="KW-0596">Phosphopantetheine</keyword>
<evidence type="ECO:0000313" key="4">
    <source>
        <dbReference type="EMBL" id="MBV6325805.1"/>
    </source>
</evidence>
<dbReference type="FunFam" id="3.30.300.30:FF:000010">
    <property type="entry name" value="Enterobactin synthetase component F"/>
    <property type="match status" value="1"/>
</dbReference>
<gene>
    <name evidence="4" type="ORF">KVP70_33450</name>
</gene>
<sequence>FAGVAEAKLYKTGDLARFLDDGNIEYLGRNDFQVKLRGFRIELGEIEAALAACAGVREAVVLAREDQPGDQRLVAYVVAQDGMELDIAALRAQLGRTLSEFMVPGAFVVLDELPLTPNGK</sequence>
<dbReference type="AlphaFoldDB" id="A0AA41HGQ6"/>
<evidence type="ECO:0000256" key="2">
    <source>
        <dbReference type="ARBA" id="ARBA00022553"/>
    </source>
</evidence>
<feature type="non-terminal residue" evidence="4">
    <location>
        <position position="120"/>
    </location>
</feature>
<feature type="domain" description="AMP-binding enzyme C-terminal" evidence="3">
    <location>
        <begin position="45"/>
        <end position="120"/>
    </location>
</feature>
<evidence type="ECO:0000256" key="1">
    <source>
        <dbReference type="ARBA" id="ARBA00022450"/>
    </source>
</evidence>
<dbReference type="GO" id="GO:0005829">
    <property type="term" value="C:cytosol"/>
    <property type="evidence" value="ECO:0007669"/>
    <property type="project" value="TreeGrafter"/>
</dbReference>
<organism evidence="4 5">
    <name type="scientific">Duganella violaceipulchra</name>
    <dbReference type="NCBI Taxonomy" id="2849652"/>
    <lineage>
        <taxon>Bacteria</taxon>
        <taxon>Pseudomonadati</taxon>
        <taxon>Pseudomonadota</taxon>
        <taxon>Betaproteobacteria</taxon>
        <taxon>Burkholderiales</taxon>
        <taxon>Oxalobacteraceae</taxon>
        <taxon>Telluria group</taxon>
        <taxon>Duganella</taxon>
    </lineage>
</organism>
<accession>A0AA41HGQ6</accession>
<evidence type="ECO:0000313" key="5">
    <source>
        <dbReference type="Proteomes" id="UP001155901"/>
    </source>
</evidence>
<dbReference type="InterPro" id="IPR025110">
    <property type="entry name" value="AMP-bd_C"/>
</dbReference>
<keyword evidence="2" id="KW-0597">Phosphoprotein</keyword>
<comment type="caution">
    <text evidence="4">The sequence shown here is derived from an EMBL/GenBank/DDBJ whole genome shotgun (WGS) entry which is preliminary data.</text>
</comment>
<dbReference type="GO" id="GO:0043041">
    <property type="term" value="P:amino acid activation for nonribosomal peptide biosynthetic process"/>
    <property type="evidence" value="ECO:0007669"/>
    <property type="project" value="TreeGrafter"/>
</dbReference>
<dbReference type="RefSeq" id="WP_217946736.1">
    <property type="nucleotide sequence ID" value="NZ_JAHTGR010000154.1"/>
</dbReference>
<dbReference type="EMBL" id="JAHTGR010000154">
    <property type="protein sequence ID" value="MBV6325805.1"/>
    <property type="molecule type" value="Genomic_DNA"/>
</dbReference>
<protein>
    <submittedName>
        <fullName evidence="4">AMP-binding protein</fullName>
    </submittedName>
</protein>